<dbReference type="RefSeq" id="XP_001010580.2">
    <property type="nucleotide sequence ID" value="XM_001010580.2"/>
</dbReference>
<dbReference type="EMBL" id="GG662800">
    <property type="protein sequence ID" value="EAR90335.2"/>
    <property type="molecule type" value="Genomic_DNA"/>
</dbReference>
<dbReference type="Proteomes" id="UP000009168">
    <property type="component" value="Unassembled WGS sequence"/>
</dbReference>
<reference evidence="2" key="1">
    <citation type="journal article" date="2006" name="PLoS Biol.">
        <title>Macronuclear genome sequence of the ciliate Tetrahymena thermophila, a model eukaryote.</title>
        <authorList>
            <person name="Eisen J.A."/>
            <person name="Coyne R.S."/>
            <person name="Wu M."/>
            <person name="Wu D."/>
            <person name="Thiagarajan M."/>
            <person name="Wortman J.R."/>
            <person name="Badger J.H."/>
            <person name="Ren Q."/>
            <person name="Amedeo P."/>
            <person name="Jones K.M."/>
            <person name="Tallon L.J."/>
            <person name="Delcher A.L."/>
            <person name="Salzberg S.L."/>
            <person name="Silva J.C."/>
            <person name="Haas B.J."/>
            <person name="Majoros W.H."/>
            <person name="Farzad M."/>
            <person name="Carlton J.M."/>
            <person name="Smith R.K. Jr."/>
            <person name="Garg J."/>
            <person name="Pearlman R.E."/>
            <person name="Karrer K.M."/>
            <person name="Sun L."/>
            <person name="Manning G."/>
            <person name="Elde N.C."/>
            <person name="Turkewitz A.P."/>
            <person name="Asai D.J."/>
            <person name="Wilkes D.E."/>
            <person name="Wang Y."/>
            <person name="Cai H."/>
            <person name="Collins K."/>
            <person name="Stewart B.A."/>
            <person name="Lee S.R."/>
            <person name="Wilamowska K."/>
            <person name="Weinberg Z."/>
            <person name="Ruzzo W.L."/>
            <person name="Wloga D."/>
            <person name="Gaertig J."/>
            <person name="Frankel J."/>
            <person name="Tsao C.-C."/>
            <person name="Gorovsky M.A."/>
            <person name="Keeling P.J."/>
            <person name="Waller R.F."/>
            <person name="Patron N.J."/>
            <person name="Cherry J.M."/>
            <person name="Stover N.A."/>
            <person name="Krieger C.J."/>
            <person name="del Toro C."/>
            <person name="Ryder H.F."/>
            <person name="Williamson S.C."/>
            <person name="Barbeau R.A."/>
            <person name="Hamilton E.P."/>
            <person name="Orias E."/>
        </authorList>
    </citation>
    <scope>NUCLEOTIDE SEQUENCE [LARGE SCALE GENOMIC DNA]</scope>
    <source>
        <strain evidence="2">SB210</strain>
    </source>
</reference>
<sequence length="96" mass="11427">MAQIDFRVLQTSETNQISKKAFLNESQQQVEISWIIIKGYQLQQKKQNNSKTFIKGREIDQSLQDEITYLRVISSLIMMQNLWFESFLLRQLIKSK</sequence>
<evidence type="ECO:0000313" key="1">
    <source>
        <dbReference type="EMBL" id="EAR90335.2"/>
    </source>
</evidence>
<dbReference type="KEGG" id="tet:TTHERM_00609390"/>
<organism evidence="1 2">
    <name type="scientific">Tetrahymena thermophila (strain SB210)</name>
    <dbReference type="NCBI Taxonomy" id="312017"/>
    <lineage>
        <taxon>Eukaryota</taxon>
        <taxon>Sar</taxon>
        <taxon>Alveolata</taxon>
        <taxon>Ciliophora</taxon>
        <taxon>Intramacronucleata</taxon>
        <taxon>Oligohymenophorea</taxon>
        <taxon>Hymenostomatida</taxon>
        <taxon>Tetrahymenina</taxon>
        <taxon>Tetrahymenidae</taxon>
        <taxon>Tetrahymena</taxon>
    </lineage>
</organism>
<dbReference type="HOGENOM" id="CLU_2113870_0_0_1"/>
<accession>Q22YF0</accession>
<keyword evidence="2" id="KW-1185">Reference proteome</keyword>
<dbReference type="AlphaFoldDB" id="Q22YF0"/>
<protein>
    <submittedName>
        <fullName evidence="1">Uncharacterized protein</fullName>
    </submittedName>
</protein>
<evidence type="ECO:0000313" key="2">
    <source>
        <dbReference type="Proteomes" id="UP000009168"/>
    </source>
</evidence>
<name>Q22YF0_TETTS</name>
<gene>
    <name evidence="1" type="ORF">TTHERM_00609390</name>
</gene>
<proteinExistence type="predicted"/>
<dbReference type="InParanoid" id="Q22YF0"/>
<dbReference type="GeneID" id="7836555"/>